<protein>
    <submittedName>
        <fullName evidence="1">Uncharacterized protein</fullName>
    </submittedName>
</protein>
<evidence type="ECO:0000313" key="2">
    <source>
        <dbReference type="Proteomes" id="UP000215914"/>
    </source>
</evidence>
<dbReference type="EMBL" id="MNCJ02000324">
    <property type="protein sequence ID" value="KAF5792724.1"/>
    <property type="molecule type" value="Genomic_DNA"/>
</dbReference>
<evidence type="ECO:0000313" key="1">
    <source>
        <dbReference type="EMBL" id="KAF5792724.1"/>
    </source>
</evidence>
<gene>
    <name evidence="1" type="ORF">HanXRQr2_Chr09g0409211</name>
</gene>
<dbReference type="Proteomes" id="UP000215914">
    <property type="component" value="Unassembled WGS sequence"/>
</dbReference>
<name>A0A9K3NAA2_HELAN</name>
<reference evidence="1" key="1">
    <citation type="journal article" date="2017" name="Nature">
        <title>The sunflower genome provides insights into oil metabolism, flowering and Asterid evolution.</title>
        <authorList>
            <person name="Badouin H."/>
            <person name="Gouzy J."/>
            <person name="Grassa C.J."/>
            <person name="Murat F."/>
            <person name="Staton S.E."/>
            <person name="Cottret L."/>
            <person name="Lelandais-Briere C."/>
            <person name="Owens G.L."/>
            <person name="Carrere S."/>
            <person name="Mayjonade B."/>
            <person name="Legrand L."/>
            <person name="Gill N."/>
            <person name="Kane N.C."/>
            <person name="Bowers J.E."/>
            <person name="Hubner S."/>
            <person name="Bellec A."/>
            <person name="Berard A."/>
            <person name="Berges H."/>
            <person name="Blanchet N."/>
            <person name="Boniface M.C."/>
            <person name="Brunel D."/>
            <person name="Catrice O."/>
            <person name="Chaidir N."/>
            <person name="Claudel C."/>
            <person name="Donnadieu C."/>
            <person name="Faraut T."/>
            <person name="Fievet G."/>
            <person name="Helmstetter N."/>
            <person name="King M."/>
            <person name="Knapp S.J."/>
            <person name="Lai Z."/>
            <person name="Le Paslier M.C."/>
            <person name="Lippi Y."/>
            <person name="Lorenzon L."/>
            <person name="Mandel J.R."/>
            <person name="Marage G."/>
            <person name="Marchand G."/>
            <person name="Marquand E."/>
            <person name="Bret-Mestries E."/>
            <person name="Morien E."/>
            <person name="Nambeesan S."/>
            <person name="Nguyen T."/>
            <person name="Pegot-Espagnet P."/>
            <person name="Pouilly N."/>
            <person name="Raftis F."/>
            <person name="Sallet E."/>
            <person name="Schiex T."/>
            <person name="Thomas J."/>
            <person name="Vandecasteele C."/>
            <person name="Vares D."/>
            <person name="Vear F."/>
            <person name="Vautrin S."/>
            <person name="Crespi M."/>
            <person name="Mangin B."/>
            <person name="Burke J.M."/>
            <person name="Salse J."/>
            <person name="Munos S."/>
            <person name="Vincourt P."/>
            <person name="Rieseberg L.H."/>
            <person name="Langlade N.B."/>
        </authorList>
    </citation>
    <scope>NUCLEOTIDE SEQUENCE</scope>
    <source>
        <tissue evidence="1">Leaves</tissue>
    </source>
</reference>
<dbReference type="Gramene" id="mRNA:HanXRQr2_Chr09g0409211">
    <property type="protein sequence ID" value="CDS:HanXRQr2_Chr09g0409211.1"/>
    <property type="gene ID" value="HanXRQr2_Chr09g0409211"/>
</dbReference>
<proteinExistence type="predicted"/>
<comment type="caution">
    <text evidence="1">The sequence shown here is derived from an EMBL/GenBank/DDBJ whole genome shotgun (WGS) entry which is preliminary data.</text>
</comment>
<sequence>MVMMVVKNGDWRRRLMWVTSDDERGVHGCRWWLWWTSEVGSTGKTMEKNGRWISTPFKHPATIDTATIDSVQTSGDD</sequence>
<keyword evidence="2" id="KW-1185">Reference proteome</keyword>
<organism evidence="1 2">
    <name type="scientific">Helianthus annuus</name>
    <name type="common">Common sunflower</name>
    <dbReference type="NCBI Taxonomy" id="4232"/>
    <lineage>
        <taxon>Eukaryota</taxon>
        <taxon>Viridiplantae</taxon>
        <taxon>Streptophyta</taxon>
        <taxon>Embryophyta</taxon>
        <taxon>Tracheophyta</taxon>
        <taxon>Spermatophyta</taxon>
        <taxon>Magnoliopsida</taxon>
        <taxon>eudicotyledons</taxon>
        <taxon>Gunneridae</taxon>
        <taxon>Pentapetalae</taxon>
        <taxon>asterids</taxon>
        <taxon>campanulids</taxon>
        <taxon>Asterales</taxon>
        <taxon>Asteraceae</taxon>
        <taxon>Asteroideae</taxon>
        <taxon>Heliantheae alliance</taxon>
        <taxon>Heliantheae</taxon>
        <taxon>Helianthus</taxon>
    </lineage>
</organism>
<accession>A0A9K3NAA2</accession>
<dbReference type="AlphaFoldDB" id="A0A9K3NAA2"/>
<reference evidence="1" key="2">
    <citation type="submission" date="2020-06" db="EMBL/GenBank/DDBJ databases">
        <title>Helianthus annuus Genome sequencing and assembly Release 2.</title>
        <authorList>
            <person name="Gouzy J."/>
            <person name="Langlade N."/>
            <person name="Munos S."/>
        </authorList>
    </citation>
    <scope>NUCLEOTIDE SEQUENCE</scope>
    <source>
        <tissue evidence="1">Leaves</tissue>
    </source>
</reference>